<evidence type="ECO:0000313" key="6">
    <source>
        <dbReference type="Proteomes" id="UP000663872"/>
    </source>
</evidence>
<keyword evidence="1" id="KW-0732">Signal</keyword>
<dbReference type="EMBL" id="CAJNYV010000528">
    <property type="protein sequence ID" value="CAF3365193.1"/>
    <property type="molecule type" value="Genomic_DNA"/>
</dbReference>
<dbReference type="EMBL" id="CAJNYT010001080">
    <property type="protein sequence ID" value="CAF3393397.1"/>
    <property type="molecule type" value="Genomic_DNA"/>
</dbReference>
<dbReference type="Proteomes" id="UP000663848">
    <property type="component" value="Unassembled WGS sequence"/>
</dbReference>
<proteinExistence type="predicted"/>
<feature type="signal peptide" evidence="1">
    <location>
        <begin position="1"/>
        <end position="20"/>
    </location>
</feature>
<comment type="caution">
    <text evidence="3">The sequence shown here is derived from an EMBL/GenBank/DDBJ whole genome shotgun (WGS) entry which is preliminary data.</text>
</comment>
<organism evidence="3 6">
    <name type="scientific">Rotaria socialis</name>
    <dbReference type="NCBI Taxonomy" id="392032"/>
    <lineage>
        <taxon>Eukaryota</taxon>
        <taxon>Metazoa</taxon>
        <taxon>Spiralia</taxon>
        <taxon>Gnathifera</taxon>
        <taxon>Rotifera</taxon>
        <taxon>Eurotatoria</taxon>
        <taxon>Bdelloidea</taxon>
        <taxon>Philodinida</taxon>
        <taxon>Philodinidae</taxon>
        <taxon>Rotaria</taxon>
    </lineage>
</organism>
<evidence type="ECO:0000313" key="2">
    <source>
        <dbReference type="EMBL" id="CAF3365193.1"/>
    </source>
</evidence>
<reference evidence="3" key="1">
    <citation type="submission" date="2021-02" db="EMBL/GenBank/DDBJ databases">
        <authorList>
            <person name="Nowell W R."/>
        </authorList>
    </citation>
    <scope>NUCLEOTIDE SEQUENCE</scope>
</reference>
<sequence length="148" mass="17416">MYRSILFLFLCFTTTKISNGDVDRIKQYNNRDKSKLIYSHSIEPFYDNEDIQKPTIRTTTMDGDDDGDDDDQLNKIKTTTKTSAISNIFYRSTMRENDNYINDFERTTTVTKKNYFQKIKENKTNLFLNSSSQKKSMNEIKQSIILDV</sequence>
<gene>
    <name evidence="3" type="ORF">GRG538_LOCUS9329</name>
    <name evidence="2" type="ORF">KIK155_LOCUS4864</name>
    <name evidence="4" type="ORF">QYT958_LOCUS4864</name>
    <name evidence="5" type="ORF">TOA249_LOCUS13652</name>
</gene>
<accession>A0A817ZNA4</accession>
<feature type="chain" id="PRO_5036232600" evidence="1">
    <location>
        <begin position="21"/>
        <end position="148"/>
    </location>
</feature>
<dbReference type="EMBL" id="CAJOBS010000815">
    <property type="protein sequence ID" value="CAF4646274.1"/>
    <property type="molecule type" value="Genomic_DNA"/>
</dbReference>
<dbReference type="AlphaFoldDB" id="A0A817ZNA4"/>
<evidence type="ECO:0000313" key="3">
    <source>
        <dbReference type="EMBL" id="CAF3393397.1"/>
    </source>
</evidence>
<name>A0A817ZNA4_9BILA</name>
<dbReference type="Proteomes" id="UP000663838">
    <property type="component" value="Unassembled WGS sequence"/>
</dbReference>
<evidence type="ECO:0000313" key="5">
    <source>
        <dbReference type="EMBL" id="CAF4646274.1"/>
    </source>
</evidence>
<dbReference type="Proteomes" id="UP000663872">
    <property type="component" value="Unassembled WGS sequence"/>
</dbReference>
<protein>
    <submittedName>
        <fullName evidence="3">Uncharacterized protein</fullName>
    </submittedName>
</protein>
<dbReference type="Proteomes" id="UP000663865">
    <property type="component" value="Unassembled WGS sequence"/>
</dbReference>
<dbReference type="EMBL" id="CAJOBR010000387">
    <property type="protein sequence ID" value="CAF4503323.1"/>
    <property type="molecule type" value="Genomic_DNA"/>
</dbReference>
<evidence type="ECO:0000313" key="4">
    <source>
        <dbReference type="EMBL" id="CAF4503323.1"/>
    </source>
</evidence>
<evidence type="ECO:0000256" key="1">
    <source>
        <dbReference type="SAM" id="SignalP"/>
    </source>
</evidence>